<dbReference type="InterPro" id="IPR004030">
    <property type="entry name" value="NOS_N"/>
</dbReference>
<dbReference type="InterPro" id="IPR017927">
    <property type="entry name" value="FAD-bd_FR_type"/>
</dbReference>
<dbReference type="STRING" id="299467.A0A443SJW4"/>
<organism evidence="19 20">
    <name type="scientific">Leptotrombidium deliense</name>
    <dbReference type="NCBI Taxonomy" id="299467"/>
    <lineage>
        <taxon>Eukaryota</taxon>
        <taxon>Metazoa</taxon>
        <taxon>Ecdysozoa</taxon>
        <taxon>Arthropoda</taxon>
        <taxon>Chelicerata</taxon>
        <taxon>Arachnida</taxon>
        <taxon>Acari</taxon>
        <taxon>Acariformes</taxon>
        <taxon>Trombidiformes</taxon>
        <taxon>Prostigmata</taxon>
        <taxon>Anystina</taxon>
        <taxon>Parasitengona</taxon>
        <taxon>Trombiculoidea</taxon>
        <taxon>Trombiculidae</taxon>
        <taxon>Leptotrombidium</taxon>
    </lineage>
</organism>
<dbReference type="Pfam" id="PF00258">
    <property type="entry name" value="Flavodoxin_1"/>
    <property type="match status" value="1"/>
</dbReference>
<evidence type="ECO:0000256" key="16">
    <source>
        <dbReference type="SAM" id="MobiDB-lite"/>
    </source>
</evidence>
<dbReference type="Gene3D" id="1.20.990.10">
    <property type="entry name" value="NADPH-cytochrome p450 Reductase, Chain A, domain 3"/>
    <property type="match status" value="1"/>
</dbReference>
<comment type="cofactor">
    <cofactor evidence="1">
        <name>FMN</name>
        <dbReference type="ChEBI" id="CHEBI:58210"/>
    </cofactor>
</comment>
<dbReference type="GO" id="GO:0004517">
    <property type="term" value="F:nitric-oxide synthase activity"/>
    <property type="evidence" value="ECO:0007669"/>
    <property type="project" value="UniProtKB-EC"/>
</dbReference>
<keyword evidence="14 15" id="KW-0408">Iron</keyword>
<dbReference type="OrthoDB" id="1688044at2759"/>
<evidence type="ECO:0000256" key="4">
    <source>
        <dbReference type="ARBA" id="ARBA00006267"/>
    </source>
</evidence>
<dbReference type="GO" id="GO:0005516">
    <property type="term" value="F:calmodulin binding"/>
    <property type="evidence" value="ECO:0007669"/>
    <property type="project" value="UniProtKB-KW"/>
</dbReference>
<dbReference type="AlphaFoldDB" id="A0A443SJW4"/>
<comment type="cofactor">
    <cofactor evidence="3">
        <name>FAD</name>
        <dbReference type="ChEBI" id="CHEBI:57692"/>
    </cofactor>
</comment>
<evidence type="ECO:0000256" key="5">
    <source>
        <dbReference type="ARBA" id="ARBA00012989"/>
    </source>
</evidence>
<dbReference type="InterPro" id="IPR036119">
    <property type="entry name" value="NOS_N_sf"/>
</dbReference>
<keyword evidence="7" id="KW-0285">Flavoprotein</keyword>
<dbReference type="PRINTS" id="PR00371">
    <property type="entry name" value="FPNCR"/>
</dbReference>
<dbReference type="Gene3D" id="3.90.440.10">
    <property type="entry name" value="Nitric Oxide Synthase,Heme Domain,Chain A domain 2"/>
    <property type="match status" value="1"/>
</dbReference>
<dbReference type="Gene3D" id="3.90.340.10">
    <property type="entry name" value="Nitric Oxide Synthase, Chain A, domain 1"/>
    <property type="match status" value="1"/>
</dbReference>
<feature type="binding site" description="axial binding residue" evidence="15">
    <location>
        <position position="138"/>
    </location>
    <ligand>
        <name>heme b</name>
        <dbReference type="ChEBI" id="CHEBI:60344"/>
    </ligand>
    <ligandPart>
        <name>Fe</name>
        <dbReference type="ChEBI" id="CHEBI:18248"/>
    </ligandPart>
</feature>
<dbReference type="GO" id="GO:0010181">
    <property type="term" value="F:FMN binding"/>
    <property type="evidence" value="ECO:0007669"/>
    <property type="project" value="InterPro"/>
</dbReference>
<dbReference type="InterPro" id="IPR039261">
    <property type="entry name" value="FNR_nucleotide-bd"/>
</dbReference>
<evidence type="ECO:0000256" key="10">
    <source>
        <dbReference type="ARBA" id="ARBA00022827"/>
    </source>
</evidence>
<evidence type="ECO:0000256" key="8">
    <source>
        <dbReference type="ARBA" id="ARBA00022643"/>
    </source>
</evidence>
<dbReference type="Pfam" id="PF00175">
    <property type="entry name" value="NAD_binding_1"/>
    <property type="match status" value="1"/>
</dbReference>
<evidence type="ECO:0000313" key="19">
    <source>
        <dbReference type="EMBL" id="RWS27828.1"/>
    </source>
</evidence>
<keyword evidence="13" id="KW-0560">Oxidoreductase</keyword>
<dbReference type="FunFam" id="3.40.50.360:FF:000019">
    <property type="entry name" value="Nitric oxide synthase"/>
    <property type="match status" value="1"/>
</dbReference>
<evidence type="ECO:0000256" key="15">
    <source>
        <dbReference type="PIRSR" id="PIRSR000333-1"/>
    </source>
</evidence>
<evidence type="ECO:0000256" key="11">
    <source>
        <dbReference type="ARBA" id="ARBA00022857"/>
    </source>
</evidence>
<dbReference type="InterPro" id="IPR023173">
    <property type="entry name" value="NADPH_Cyt_P450_Rdtase_alpha"/>
</dbReference>
<dbReference type="InterPro" id="IPR008254">
    <property type="entry name" value="Flavodoxin/NO_synth"/>
</dbReference>
<evidence type="ECO:0000256" key="9">
    <source>
        <dbReference type="ARBA" id="ARBA00022723"/>
    </source>
</evidence>
<dbReference type="Gene3D" id="2.40.30.10">
    <property type="entry name" value="Translation factors"/>
    <property type="match status" value="2"/>
</dbReference>
<dbReference type="InterPro" id="IPR044943">
    <property type="entry name" value="NOS_dom_1"/>
</dbReference>
<feature type="region of interest" description="Disordered" evidence="16">
    <location>
        <begin position="878"/>
        <end position="909"/>
    </location>
</feature>
<dbReference type="GO" id="GO:0050661">
    <property type="term" value="F:NADP binding"/>
    <property type="evidence" value="ECO:0007669"/>
    <property type="project" value="InterPro"/>
</dbReference>
<dbReference type="InterPro" id="IPR017938">
    <property type="entry name" value="Riboflavin_synthase-like_b-brl"/>
</dbReference>
<dbReference type="PROSITE" id="PS51384">
    <property type="entry name" value="FAD_FR"/>
    <property type="match status" value="1"/>
</dbReference>
<dbReference type="EMBL" id="NCKV01001755">
    <property type="protein sequence ID" value="RWS27828.1"/>
    <property type="molecule type" value="Genomic_DNA"/>
</dbReference>
<dbReference type="SUPFAM" id="SSF52343">
    <property type="entry name" value="Ferredoxin reductase-like, C-terminal NADP-linked domain"/>
    <property type="match status" value="1"/>
</dbReference>
<dbReference type="Proteomes" id="UP000288716">
    <property type="component" value="Unassembled WGS sequence"/>
</dbReference>
<dbReference type="GO" id="GO:0020037">
    <property type="term" value="F:heme binding"/>
    <property type="evidence" value="ECO:0007669"/>
    <property type="project" value="InterPro"/>
</dbReference>
<feature type="domain" description="Flavodoxin-like" evidence="17">
    <location>
        <begin position="479"/>
        <end position="623"/>
    </location>
</feature>
<dbReference type="Gene3D" id="3.90.1230.10">
    <property type="entry name" value="Nitric Oxide Synthase, Chain A, domain 3"/>
    <property type="match status" value="1"/>
</dbReference>
<evidence type="ECO:0000256" key="13">
    <source>
        <dbReference type="ARBA" id="ARBA00023002"/>
    </source>
</evidence>
<protein>
    <recommendedName>
        <fullName evidence="5">nitric-oxide synthase (NADPH)</fullName>
        <ecNumber evidence="5">1.14.13.39</ecNumber>
    </recommendedName>
</protein>
<evidence type="ECO:0000256" key="7">
    <source>
        <dbReference type="ARBA" id="ARBA00022630"/>
    </source>
</evidence>
<dbReference type="Gene3D" id="3.40.50.80">
    <property type="entry name" value="Nucleotide-binding domain of ferredoxin-NADP reductase (FNR) module"/>
    <property type="match status" value="1"/>
</dbReference>
<dbReference type="Pfam" id="PF02898">
    <property type="entry name" value="NO_synthase"/>
    <property type="match status" value="1"/>
</dbReference>
<dbReference type="Gene3D" id="3.40.50.360">
    <property type="match status" value="1"/>
</dbReference>
<gene>
    <name evidence="19" type="ORF">B4U80_05206</name>
</gene>
<dbReference type="InterPro" id="IPR044944">
    <property type="entry name" value="NOS_dom_3"/>
</dbReference>
<evidence type="ECO:0000256" key="3">
    <source>
        <dbReference type="ARBA" id="ARBA00001974"/>
    </source>
</evidence>
<reference evidence="19 20" key="1">
    <citation type="journal article" date="2018" name="Gigascience">
        <title>Genomes of trombidid mites reveal novel predicted allergens and laterally-transferred genes associated with secondary metabolism.</title>
        <authorList>
            <person name="Dong X."/>
            <person name="Chaisiri K."/>
            <person name="Xia D."/>
            <person name="Armstrong S.D."/>
            <person name="Fang Y."/>
            <person name="Donnelly M.J."/>
            <person name="Kadowaki T."/>
            <person name="McGarry J.W."/>
            <person name="Darby A.C."/>
            <person name="Makepeace B.L."/>
        </authorList>
    </citation>
    <scope>NUCLEOTIDE SEQUENCE [LARGE SCALE GENOMIC DNA]</scope>
    <source>
        <strain evidence="19">UoL-UT</strain>
    </source>
</reference>
<keyword evidence="9 15" id="KW-0479">Metal-binding</keyword>
<dbReference type="Pfam" id="PF00667">
    <property type="entry name" value="FAD_binding_1"/>
    <property type="match status" value="1"/>
</dbReference>
<dbReference type="InterPro" id="IPR001433">
    <property type="entry name" value="OxRdtase_FAD/NAD-bd"/>
</dbReference>
<keyword evidence="10" id="KW-0274">FAD</keyword>
<accession>A0A443SJW4</accession>
<keyword evidence="20" id="KW-1185">Reference proteome</keyword>
<comment type="cofactor">
    <cofactor evidence="2">
        <name>heme b</name>
        <dbReference type="ChEBI" id="CHEBI:60344"/>
    </cofactor>
</comment>
<keyword evidence="11" id="KW-0521">NADP</keyword>
<sequence>MKQLIEAITDACNSKNVQQTNERRQIKLRNITTGEESYDTAHVKASCPVTCNSDVCSGALQSSLTVVKHENRDSKQILSEAHEFLTDYYATKKDSDSSALMHRMNDIIKEVLAKGTYNLKEEELSYGAKVAWRNAPRCIGRVYWNKLKVFDARNVKTTKEMFEALCNHIKYATNNGKLRSTITVFPQRKQGFGDFKVWNTQLVTFAGYVDPTNAEIIIGDPQHVEFTQLCEKLGWKGKRTNFDILPLVLSANGGDPQVFPIPDELILTVRLRHPKYKWFEDLNIEWYALPAVSNMLMDVGGIEFPAAPFNGWFMATEIACRDLCDRHRYNILEKVALRMGLDTRSNSTLWKDFALLEIHAAVLHSFQQQGVTIVDHHTASESFIRHFENEKKLRGGCPADWAWIVPPTSSGITPVFHQEMLCYKLKPSFEYQEQAWKCHKWHNLPQSMLKRKVCFKVYATAVLFASQLFSKTLLNRIKVKIIYATETGKSEEYAKRLSRVLNSVFNVTVLCMDAYDVKQLENENLLFIITSTFGNGEAPENGECFARKLHFIASKDSKSQKYQNLKFAVFALGSTAYTNFAAFGKLIDELLGNIGAQRIKDVTTGDEICGEEQSFAGWSESVIKTSCDLFAIKDARNSINSNTNSITSKVWCKKNVKIIPLLKSPPAEVSSGLQSLIKGANRKIAPFRLKCRRDLLKSNSFDRRTVAVQLEFMANEEEVESKDGLSIDYVPGDHLALYPENSSAVVEELLQTLEVIHCDQTIEVFVKKSDEYVPYEKLPPTTIRQAFTRYLDITSPPSQQFLNILLQFCSKSEEIEEIVKLTTEFEYYENWKETRFPTIAETLQQFPSANPPLELILTELPSLKPRFYSISSSPLYNTRQKHMSNKCHSEKERQNEKNDKRNHKSQGLNEPKTLVDLTVAVVKYSTDVGSQHFGVCSNFLANVPVGHKVYGYIRSAPNFKMPDDPSVPVIMVGPGTGIAPFRSFWLRRCARSSLCPSERNLTSFGKMSLFFGCQVPEMRLYAAEVDEMKKNGVLQAVYNAYSRLPNQPKKYVQDLLRDYSLNVVRELIEEDGHIYVCGDVTMAKDVQITLASIFENNGYKKPESILLQLKKENRYHEDIYGVRHRVANQS</sequence>
<proteinExistence type="inferred from homology"/>
<evidence type="ECO:0000256" key="12">
    <source>
        <dbReference type="ARBA" id="ARBA00022860"/>
    </source>
</evidence>
<evidence type="ECO:0000259" key="18">
    <source>
        <dbReference type="PROSITE" id="PS51384"/>
    </source>
</evidence>
<dbReference type="EC" id="1.14.13.39" evidence="5"/>
<dbReference type="PANTHER" id="PTHR43410">
    <property type="entry name" value="NITRIC OXIDE SYNTHASE OXYGENASE"/>
    <property type="match status" value="1"/>
</dbReference>
<evidence type="ECO:0000256" key="14">
    <source>
        <dbReference type="ARBA" id="ARBA00023004"/>
    </source>
</evidence>
<evidence type="ECO:0000313" key="20">
    <source>
        <dbReference type="Proteomes" id="UP000288716"/>
    </source>
</evidence>
<dbReference type="InterPro" id="IPR001709">
    <property type="entry name" value="Flavoprot_Pyr_Nucl_cyt_Rdtase"/>
</dbReference>
<feature type="non-terminal residue" evidence="19">
    <location>
        <position position="1130"/>
    </location>
</feature>
<dbReference type="InterPro" id="IPR044940">
    <property type="entry name" value="NOS_dom_2"/>
</dbReference>
<dbReference type="SUPFAM" id="SSF63380">
    <property type="entry name" value="Riboflavin synthase domain-like"/>
    <property type="match status" value="1"/>
</dbReference>
<comment type="caution">
    <text evidence="19">The sequence shown here is derived from an EMBL/GenBank/DDBJ whole genome shotgun (WGS) entry which is preliminary data.</text>
</comment>
<dbReference type="PANTHER" id="PTHR43410:SF1">
    <property type="entry name" value="NITRIC OXIDE SYNTHASE"/>
    <property type="match status" value="1"/>
</dbReference>
<dbReference type="SUPFAM" id="SSF52218">
    <property type="entry name" value="Flavoproteins"/>
    <property type="match status" value="1"/>
</dbReference>
<keyword evidence="6 15" id="KW-0349">Heme</keyword>
<dbReference type="PRINTS" id="PR00369">
    <property type="entry name" value="FLAVODOXIN"/>
</dbReference>
<evidence type="ECO:0000256" key="6">
    <source>
        <dbReference type="ARBA" id="ARBA00022617"/>
    </source>
</evidence>
<dbReference type="InterPro" id="IPR012144">
    <property type="entry name" value="NOS_euk"/>
</dbReference>
<dbReference type="PROSITE" id="PS50902">
    <property type="entry name" value="FLAVODOXIN_LIKE"/>
    <property type="match status" value="1"/>
</dbReference>
<dbReference type="GO" id="GO:0046872">
    <property type="term" value="F:metal ion binding"/>
    <property type="evidence" value="ECO:0007669"/>
    <property type="project" value="UniProtKB-KW"/>
</dbReference>
<feature type="compositionally biased region" description="Basic and acidic residues" evidence="16">
    <location>
        <begin position="887"/>
        <end position="899"/>
    </location>
</feature>
<keyword evidence="8" id="KW-0288">FMN</keyword>
<dbReference type="GO" id="GO:0050660">
    <property type="term" value="F:flavin adenine dinucleotide binding"/>
    <property type="evidence" value="ECO:0007669"/>
    <property type="project" value="InterPro"/>
</dbReference>
<evidence type="ECO:0000256" key="1">
    <source>
        <dbReference type="ARBA" id="ARBA00001917"/>
    </source>
</evidence>
<dbReference type="PIRSF" id="PIRSF000333">
    <property type="entry name" value="NOS"/>
    <property type="match status" value="1"/>
</dbReference>
<comment type="similarity">
    <text evidence="4">Belongs to the NOS family.</text>
</comment>
<feature type="domain" description="FAD-binding FR-type" evidence="18">
    <location>
        <begin position="682"/>
        <end position="962"/>
    </location>
</feature>
<evidence type="ECO:0000259" key="17">
    <source>
        <dbReference type="PROSITE" id="PS50902"/>
    </source>
</evidence>
<dbReference type="InterPro" id="IPR050607">
    <property type="entry name" value="NOS"/>
</dbReference>
<dbReference type="InterPro" id="IPR001094">
    <property type="entry name" value="Flavdoxin-like"/>
</dbReference>
<evidence type="ECO:0000256" key="2">
    <source>
        <dbReference type="ARBA" id="ARBA00001970"/>
    </source>
</evidence>
<keyword evidence="12" id="KW-0112">Calmodulin-binding</keyword>
<name>A0A443SJW4_9ACAR</name>
<dbReference type="InterPro" id="IPR029039">
    <property type="entry name" value="Flavoprotein-like_sf"/>
</dbReference>
<dbReference type="SUPFAM" id="SSF56512">
    <property type="entry name" value="Nitric oxide (NO) synthase oxygenase domain"/>
    <property type="match status" value="1"/>
</dbReference>
<dbReference type="GO" id="GO:0006809">
    <property type="term" value="P:nitric oxide biosynthetic process"/>
    <property type="evidence" value="ECO:0007669"/>
    <property type="project" value="InterPro"/>
</dbReference>
<dbReference type="InterPro" id="IPR003097">
    <property type="entry name" value="CysJ-like_FAD-binding"/>
</dbReference>
<dbReference type="VEuPathDB" id="VectorBase:LDEU004214"/>